<sequence length="286" mass="32292">MKVTMTLPSVFQPHEIEEIAQLEQRCNDAEQIEVRAGVKSLANRPTDGIWDVVCRAGEALVGYLCFYTFDGKTAEVIAMVHPDFRRQGVFRAMLERAREAMQQRGIQDVLFVVPGRSLSGTAVMERMGCVFHEAEFGMSFAREPQAFARNEHLQLRPVSTPDDLDALVICLSQGFGDSKENTRLLLQNTNTPDRMSYLARLDGEPVGGIRVQRERDGHAAVFGFALLPRFQGQGLGRQILTDTVQMLRSEGRREIELDVVTENERGLHLYQTCGFDIAAEYRYYRA</sequence>
<dbReference type="Gene3D" id="3.40.630.30">
    <property type="match status" value="2"/>
</dbReference>
<dbReference type="AlphaFoldDB" id="A0A074LUW6"/>
<protein>
    <recommendedName>
        <fullName evidence="3">N-acetyltransferase domain-containing protein</fullName>
    </recommendedName>
</protein>
<dbReference type="EMBL" id="JMIR01000009">
    <property type="protein sequence ID" value="KEO83718.1"/>
    <property type="molecule type" value="Genomic_DNA"/>
</dbReference>
<dbReference type="RefSeq" id="WP_038086624.1">
    <property type="nucleotide sequence ID" value="NZ_JMIR01000009.1"/>
</dbReference>
<evidence type="ECO:0000313" key="4">
    <source>
        <dbReference type="EMBL" id="KEO83718.1"/>
    </source>
</evidence>
<name>A0A074LUW6_9BACL</name>
<dbReference type="PANTHER" id="PTHR43877">
    <property type="entry name" value="AMINOALKYLPHOSPHONATE N-ACETYLTRANSFERASE-RELATED-RELATED"/>
    <property type="match status" value="1"/>
</dbReference>
<feature type="domain" description="N-acetyltransferase" evidence="3">
    <location>
        <begin position="153"/>
        <end position="286"/>
    </location>
</feature>
<dbReference type="Proteomes" id="UP000027931">
    <property type="component" value="Unassembled WGS sequence"/>
</dbReference>
<dbReference type="InterPro" id="IPR016181">
    <property type="entry name" value="Acyl_CoA_acyltransferase"/>
</dbReference>
<evidence type="ECO:0000256" key="2">
    <source>
        <dbReference type="ARBA" id="ARBA00023315"/>
    </source>
</evidence>
<accession>A0A074LUW6</accession>
<feature type="domain" description="N-acetyltransferase" evidence="3">
    <location>
        <begin position="5"/>
        <end position="156"/>
    </location>
</feature>
<dbReference type="eggNOG" id="COG0456">
    <property type="taxonomic scope" value="Bacteria"/>
</dbReference>
<evidence type="ECO:0000256" key="1">
    <source>
        <dbReference type="ARBA" id="ARBA00022679"/>
    </source>
</evidence>
<dbReference type="SUPFAM" id="SSF55729">
    <property type="entry name" value="Acyl-CoA N-acyltransferases (Nat)"/>
    <property type="match status" value="2"/>
</dbReference>
<keyword evidence="5" id="KW-1185">Reference proteome</keyword>
<organism evidence="4 5">
    <name type="scientific">Tumebacillus flagellatus</name>
    <dbReference type="NCBI Taxonomy" id="1157490"/>
    <lineage>
        <taxon>Bacteria</taxon>
        <taxon>Bacillati</taxon>
        <taxon>Bacillota</taxon>
        <taxon>Bacilli</taxon>
        <taxon>Bacillales</taxon>
        <taxon>Alicyclobacillaceae</taxon>
        <taxon>Tumebacillus</taxon>
    </lineage>
</organism>
<reference evidence="4 5" key="1">
    <citation type="journal article" date="2013" name="Int. J. Syst. Evol. Microbiol.">
        <title>Tumebacillus flagellatus sp. nov., an alpha-amylase/pullulanase-producing bacterium isolated from cassava wastewater.</title>
        <authorList>
            <person name="Wang Q."/>
            <person name="Xie N."/>
            <person name="Qin Y."/>
            <person name="Shen N."/>
            <person name="Zhu J."/>
            <person name="Mi H."/>
            <person name="Huang R."/>
        </authorList>
    </citation>
    <scope>NUCLEOTIDE SEQUENCE [LARGE SCALE GENOMIC DNA]</scope>
    <source>
        <strain evidence="4 5">GST4</strain>
    </source>
</reference>
<keyword evidence="1" id="KW-0808">Transferase</keyword>
<proteinExistence type="predicted"/>
<comment type="caution">
    <text evidence="4">The sequence shown here is derived from an EMBL/GenBank/DDBJ whole genome shotgun (WGS) entry which is preliminary data.</text>
</comment>
<dbReference type="InterPro" id="IPR050832">
    <property type="entry name" value="Bact_Acetyltransf"/>
</dbReference>
<gene>
    <name evidence="4" type="ORF">EL26_08695</name>
</gene>
<evidence type="ECO:0000313" key="5">
    <source>
        <dbReference type="Proteomes" id="UP000027931"/>
    </source>
</evidence>
<keyword evidence="2" id="KW-0012">Acyltransferase</keyword>
<dbReference type="PROSITE" id="PS51186">
    <property type="entry name" value="GNAT"/>
    <property type="match status" value="2"/>
</dbReference>
<dbReference type="STRING" id="1157490.EL26_08695"/>
<dbReference type="GO" id="GO:0016747">
    <property type="term" value="F:acyltransferase activity, transferring groups other than amino-acyl groups"/>
    <property type="evidence" value="ECO:0007669"/>
    <property type="project" value="InterPro"/>
</dbReference>
<dbReference type="OrthoDB" id="7163760at2"/>
<dbReference type="InterPro" id="IPR000182">
    <property type="entry name" value="GNAT_dom"/>
</dbReference>
<dbReference type="CDD" id="cd04301">
    <property type="entry name" value="NAT_SF"/>
    <property type="match status" value="2"/>
</dbReference>
<dbReference type="Pfam" id="PF00583">
    <property type="entry name" value="Acetyltransf_1"/>
    <property type="match status" value="2"/>
</dbReference>
<evidence type="ECO:0000259" key="3">
    <source>
        <dbReference type="PROSITE" id="PS51186"/>
    </source>
</evidence>